<name>A0ABU2B319_9MICC</name>
<accession>A0ABU2B319</accession>
<evidence type="ECO:0008006" key="4">
    <source>
        <dbReference type="Google" id="ProtNLM"/>
    </source>
</evidence>
<feature type="signal peptide" evidence="1">
    <location>
        <begin position="1"/>
        <end position="42"/>
    </location>
</feature>
<dbReference type="EMBL" id="JAVDYJ010000001">
    <property type="protein sequence ID" value="MDR7347976.1"/>
    <property type="molecule type" value="Genomic_DNA"/>
</dbReference>
<dbReference type="RefSeq" id="WP_310174727.1">
    <property type="nucleotide sequence ID" value="NZ_BAABHE010000002.1"/>
</dbReference>
<proteinExistence type="predicted"/>
<reference evidence="2 3" key="1">
    <citation type="submission" date="2023-07" db="EMBL/GenBank/DDBJ databases">
        <title>Sequencing the genomes of 1000 actinobacteria strains.</title>
        <authorList>
            <person name="Klenk H.-P."/>
        </authorList>
    </citation>
    <scope>NUCLEOTIDE SEQUENCE [LARGE SCALE GENOMIC DNA]</scope>
    <source>
        <strain evidence="2 3">DSM 22966</strain>
    </source>
</reference>
<keyword evidence="1" id="KW-0732">Signal</keyword>
<organism evidence="2 3">
    <name type="scientific">Enteractinococcus fodinae</name>
    <dbReference type="NCBI Taxonomy" id="684663"/>
    <lineage>
        <taxon>Bacteria</taxon>
        <taxon>Bacillati</taxon>
        <taxon>Actinomycetota</taxon>
        <taxon>Actinomycetes</taxon>
        <taxon>Micrococcales</taxon>
        <taxon>Micrococcaceae</taxon>
    </lineage>
</organism>
<keyword evidence="3" id="KW-1185">Reference proteome</keyword>
<evidence type="ECO:0000256" key="1">
    <source>
        <dbReference type="SAM" id="SignalP"/>
    </source>
</evidence>
<protein>
    <recommendedName>
        <fullName evidence="4">LamG domain-containing protein</fullName>
    </recommendedName>
</protein>
<dbReference type="Proteomes" id="UP001183794">
    <property type="component" value="Unassembled WGS sequence"/>
</dbReference>
<gene>
    <name evidence="2" type="ORF">J2S62_002233</name>
</gene>
<dbReference type="Pfam" id="PF13385">
    <property type="entry name" value="Laminin_G_3"/>
    <property type="match status" value="1"/>
</dbReference>
<evidence type="ECO:0000313" key="3">
    <source>
        <dbReference type="Proteomes" id="UP001183794"/>
    </source>
</evidence>
<dbReference type="Gene3D" id="2.60.120.200">
    <property type="match status" value="1"/>
</dbReference>
<comment type="caution">
    <text evidence="2">The sequence shown here is derived from an EMBL/GenBank/DDBJ whole genome shotgun (WGS) entry which is preliminary data.</text>
</comment>
<sequence>MKSHRFTDAQRHTARPRKLPLAVVLPLSASLVLGMPAPAAFAGPDTVQATQVQPSAPEADCLDVTFENGTAADAAQGRAMETFGSPQIAVDGQLARGVADFDGESAYSYALESEDYAAMQDGFTVECGFMATGATTGEDTFCGNKEAGGWAMVVRDDRVGFMIHTDGNYTFAWADIDVNRWYHAAGVYDGETIQLYFDGELAAEA</sequence>
<dbReference type="InterPro" id="IPR013320">
    <property type="entry name" value="ConA-like_dom_sf"/>
</dbReference>
<dbReference type="SUPFAM" id="SSF49899">
    <property type="entry name" value="Concanavalin A-like lectins/glucanases"/>
    <property type="match status" value="1"/>
</dbReference>
<evidence type="ECO:0000313" key="2">
    <source>
        <dbReference type="EMBL" id="MDR7347976.1"/>
    </source>
</evidence>
<feature type="chain" id="PRO_5045056353" description="LamG domain-containing protein" evidence="1">
    <location>
        <begin position="43"/>
        <end position="205"/>
    </location>
</feature>